<proteinExistence type="predicted"/>
<feature type="region of interest" description="Disordered" evidence="1">
    <location>
        <begin position="110"/>
        <end position="139"/>
    </location>
</feature>
<dbReference type="OrthoDB" id="5593235at2759"/>
<accession>A0A7C8MXM6</accession>
<comment type="caution">
    <text evidence="3">The sequence shown here is derived from an EMBL/GenBank/DDBJ whole genome shotgun (WGS) entry which is preliminary data.</text>
</comment>
<sequence>MMNRQNGEDIEASAQLISKQVDESRDNSDSDFDFGLSNGVANKAYHNWHTRFRSSSRQLRRHLQSFFQALSGSSSLLIRKSNRLNPRYLAFGFVVSFIATTLIFSSYRQPKSIPTPSKSASATITGSPDPTHTPLSEPNSEFCTTWPVDEDGTYDLHAHNHSSRFEQHSIAPHGGWQKPKGLKVIAMVFFGRKRYVDILDCYLQQNLASNNGYLDEVWFMVHTEDADDISWLNALARGTPEYKIFNRDDCQANDGYGCMWAYVSADNTIYIKLDDDIIYIHPDAIPQLVHTRLAVPHAFAVSAQLVNSPMSGMEQFHHNAIYPFVPDPNKRPRHNASETWRLSKLNKSPESKLAKLRGGSDDSIMYPKVPYRGHPFVLLSEDNFDLIDTSMGRYDQDPGGDPIAFSPPWKSWAMGAQQQYSLLYNIEKNQIDRYFFGRPAVYPENSQGPDRNSTVPAPKAHGKPKVGGEQIFDTQFRRYNLNFCAVWGSDIKKHLPMDDDDEYTITSGLPKKTGRPFIIDTRAIVGHFSFYTQVGEIRQTDLLDRWRAFANEAVCKPDNLKKPWDLRCPDFEE</sequence>
<keyword evidence="2" id="KW-1133">Transmembrane helix</keyword>
<feature type="region of interest" description="Disordered" evidence="1">
    <location>
        <begin position="442"/>
        <end position="466"/>
    </location>
</feature>
<keyword evidence="2" id="KW-0472">Membrane</keyword>
<evidence type="ECO:0000256" key="1">
    <source>
        <dbReference type="SAM" id="MobiDB-lite"/>
    </source>
</evidence>
<evidence type="ECO:0000313" key="4">
    <source>
        <dbReference type="Proteomes" id="UP000481858"/>
    </source>
</evidence>
<feature type="transmembrane region" description="Helical" evidence="2">
    <location>
        <begin position="88"/>
        <end position="107"/>
    </location>
</feature>
<dbReference type="Proteomes" id="UP000481858">
    <property type="component" value="Unassembled WGS sequence"/>
</dbReference>
<keyword evidence="2" id="KW-0812">Transmembrane</keyword>
<gene>
    <name evidence="3" type="ORF">GQX73_g1537</name>
</gene>
<organism evidence="3 4">
    <name type="scientific">Xylaria multiplex</name>
    <dbReference type="NCBI Taxonomy" id="323545"/>
    <lineage>
        <taxon>Eukaryota</taxon>
        <taxon>Fungi</taxon>
        <taxon>Dikarya</taxon>
        <taxon>Ascomycota</taxon>
        <taxon>Pezizomycotina</taxon>
        <taxon>Sordariomycetes</taxon>
        <taxon>Xylariomycetidae</taxon>
        <taxon>Xylariales</taxon>
        <taxon>Xylariaceae</taxon>
        <taxon>Xylaria</taxon>
    </lineage>
</organism>
<protein>
    <submittedName>
        <fullName evidence="3">Uncharacterized protein</fullName>
    </submittedName>
</protein>
<evidence type="ECO:0000256" key="2">
    <source>
        <dbReference type="SAM" id="Phobius"/>
    </source>
</evidence>
<keyword evidence="4" id="KW-1185">Reference proteome</keyword>
<name>A0A7C8MXM6_9PEZI</name>
<reference evidence="3 4" key="1">
    <citation type="submission" date="2019-12" db="EMBL/GenBank/DDBJ databases">
        <title>Draft genome sequence of the ascomycete Xylaria multiplex DSM 110363.</title>
        <authorList>
            <person name="Buettner E."/>
            <person name="Kellner H."/>
        </authorList>
    </citation>
    <scope>NUCLEOTIDE SEQUENCE [LARGE SCALE GENOMIC DNA]</scope>
    <source>
        <strain evidence="3 4">DSM 110363</strain>
    </source>
</reference>
<feature type="compositionally biased region" description="Polar residues" evidence="1">
    <location>
        <begin position="444"/>
        <end position="455"/>
    </location>
</feature>
<evidence type="ECO:0000313" key="3">
    <source>
        <dbReference type="EMBL" id="KAF2972011.1"/>
    </source>
</evidence>
<dbReference type="AlphaFoldDB" id="A0A7C8MXM6"/>
<dbReference type="InParanoid" id="A0A7C8MXM6"/>
<dbReference type="EMBL" id="WUBL01000009">
    <property type="protein sequence ID" value="KAF2972011.1"/>
    <property type="molecule type" value="Genomic_DNA"/>
</dbReference>